<name>A0A1F7RQV5_9BACT</name>
<dbReference type="InterPro" id="IPR005791">
    <property type="entry name" value="SecD"/>
</dbReference>
<dbReference type="Proteomes" id="UP000178797">
    <property type="component" value="Unassembled WGS sequence"/>
</dbReference>
<comment type="function">
    <text evidence="9">Part of the Sec protein translocase complex. Interacts with the SecYEG preprotein conducting channel. SecDF uses the proton motive force (PMF) to complete protein translocation after the ATP-dependent function of SecA.</text>
</comment>
<feature type="transmembrane region" description="Helical" evidence="9">
    <location>
        <begin position="352"/>
        <end position="372"/>
    </location>
</feature>
<dbReference type="Gene3D" id="1.20.1640.10">
    <property type="entry name" value="Multidrug efflux transporter AcrB transmembrane domain"/>
    <property type="match status" value="1"/>
</dbReference>
<feature type="domain" description="Protein translocase subunit SecDF P1" evidence="11">
    <location>
        <begin position="136"/>
        <end position="194"/>
    </location>
</feature>
<dbReference type="Gene3D" id="3.30.70.3220">
    <property type="match status" value="1"/>
</dbReference>
<dbReference type="GO" id="GO:0065002">
    <property type="term" value="P:intracellular protein transmembrane transport"/>
    <property type="evidence" value="ECO:0007669"/>
    <property type="project" value="UniProtKB-UniRule"/>
</dbReference>
<evidence type="ECO:0000256" key="4">
    <source>
        <dbReference type="ARBA" id="ARBA00022692"/>
    </source>
</evidence>
<feature type="transmembrane region" description="Helical" evidence="9">
    <location>
        <begin position="405"/>
        <end position="426"/>
    </location>
</feature>
<keyword evidence="7 9" id="KW-0811">Translocation</keyword>
<evidence type="ECO:0000256" key="6">
    <source>
        <dbReference type="ARBA" id="ARBA00022989"/>
    </source>
</evidence>
<dbReference type="Gene3D" id="3.30.1360.200">
    <property type="match status" value="1"/>
</dbReference>
<evidence type="ECO:0000313" key="14">
    <source>
        <dbReference type="Proteomes" id="UP000178797"/>
    </source>
</evidence>
<comment type="subcellular location">
    <subcellularLocation>
        <location evidence="1 9">Cell membrane</location>
        <topology evidence="1 9">Multi-pass membrane protein</topology>
    </subcellularLocation>
</comment>
<dbReference type="SUPFAM" id="SSF82866">
    <property type="entry name" value="Multidrug efflux transporter AcrB transmembrane domain"/>
    <property type="match status" value="1"/>
</dbReference>
<feature type="transmembrane region" description="Helical" evidence="9">
    <location>
        <begin position="379"/>
        <end position="399"/>
    </location>
</feature>
<sequence>MKKDLQWKVALIIILIALSLWSAYPLNEKIKLGLDLQGGVHLLLQVDTKKATDNEVIRVKNILKRNLDEKKFILSEIKIDGNRNIILKLQNKNDTDGVKKLISKDFSELKFTSEKEAELIYSFDQSIANNYTNLTVQQAIEIIRNRVDKFGVSEPVIQAQGEDRIIIQLPGLDDPERAKKIIQTGGVLEFKIVRGEGPTPEEILKRFNNQLPDDLEILPNYIREEEGGGIRGYLLVTKEAQVSGKYLKDARVGQDENGMPAVSFEFDGEGANTFGRVTEENIGKQLAIVLDKKVQSAPVIRSKISDQGQITGNFSYEEATDLVVILRAGALPAEITYLEERTVGPTLGADSIRAGVAASIIGFLAIVVFMVVYYKWSGFVANFALLLNGILLLGAMSYFEFTLTLPGIAGIALTLGMAVDANVLIYERIREEMRLGRTIKSAVQLGFSRAFGTILDSNVTTLIAGVVLFQFGTGPVKGFAITLSIGLIISMFTAVFVSRVVFDMRLTSKKMTKLSI</sequence>
<dbReference type="PRINTS" id="PR00702">
    <property type="entry name" value="ACRIFLAVINRP"/>
</dbReference>
<dbReference type="EMBL" id="MGDE01000233">
    <property type="protein sequence ID" value="OGL43267.1"/>
    <property type="molecule type" value="Genomic_DNA"/>
</dbReference>
<dbReference type="InterPro" id="IPR055344">
    <property type="entry name" value="SecD_SecF_C_bact"/>
</dbReference>
<evidence type="ECO:0000256" key="1">
    <source>
        <dbReference type="ARBA" id="ARBA00004651"/>
    </source>
</evidence>
<dbReference type="NCBIfam" id="TIGR00916">
    <property type="entry name" value="2A0604s01"/>
    <property type="match status" value="1"/>
</dbReference>
<evidence type="ECO:0000259" key="10">
    <source>
        <dbReference type="Pfam" id="PF02355"/>
    </source>
</evidence>
<reference evidence="13 14" key="1">
    <citation type="journal article" date="2016" name="Nat. Commun.">
        <title>Thousands of microbial genomes shed light on interconnected biogeochemical processes in an aquifer system.</title>
        <authorList>
            <person name="Anantharaman K."/>
            <person name="Brown C.T."/>
            <person name="Hug L.A."/>
            <person name="Sharon I."/>
            <person name="Castelle C.J."/>
            <person name="Probst A.J."/>
            <person name="Thomas B.C."/>
            <person name="Singh A."/>
            <person name="Wilkins M.J."/>
            <person name="Karaoz U."/>
            <person name="Brodie E.L."/>
            <person name="Williams K.H."/>
            <person name="Hubbard S.S."/>
            <person name="Banfield J.F."/>
        </authorList>
    </citation>
    <scope>NUCLEOTIDE SEQUENCE [LARGE SCALE GENOMIC DNA]</scope>
</reference>
<dbReference type="InterPro" id="IPR054384">
    <property type="entry name" value="SecDF_P1_head"/>
</dbReference>
<dbReference type="FunFam" id="1.20.1640.10:FF:000004">
    <property type="entry name" value="Protein translocase subunit SecD"/>
    <property type="match status" value="1"/>
</dbReference>
<dbReference type="Gene3D" id="3.30.70.3400">
    <property type="match status" value="1"/>
</dbReference>
<dbReference type="GO" id="GO:0015450">
    <property type="term" value="F:protein-transporting ATPase activity"/>
    <property type="evidence" value="ECO:0007669"/>
    <property type="project" value="InterPro"/>
</dbReference>
<dbReference type="InterPro" id="IPR048631">
    <property type="entry name" value="SecD_1st"/>
</dbReference>
<evidence type="ECO:0000259" key="12">
    <source>
        <dbReference type="Pfam" id="PF22599"/>
    </source>
</evidence>
<feature type="transmembrane region" description="Helical" evidence="9">
    <location>
        <begin position="447"/>
        <end position="472"/>
    </location>
</feature>
<dbReference type="InterPro" id="IPR022813">
    <property type="entry name" value="SecD/SecF_arch_bac"/>
</dbReference>
<gene>
    <name evidence="9" type="primary">secD</name>
    <name evidence="13" type="ORF">A2W05_10920</name>
</gene>
<comment type="caution">
    <text evidence="9">Lacks conserved residue(s) required for the propagation of feature annotation.</text>
</comment>
<dbReference type="InterPro" id="IPR022646">
    <property type="entry name" value="SecD/SecF_CS"/>
</dbReference>
<comment type="caution">
    <text evidence="13">The sequence shown here is derived from an EMBL/GenBank/DDBJ whole genome shotgun (WGS) entry which is preliminary data.</text>
</comment>
<evidence type="ECO:0000313" key="13">
    <source>
        <dbReference type="EMBL" id="OGL43267.1"/>
    </source>
</evidence>
<feature type="transmembrane region" description="Helical" evidence="9">
    <location>
        <begin position="478"/>
        <end position="502"/>
    </location>
</feature>
<evidence type="ECO:0000256" key="9">
    <source>
        <dbReference type="HAMAP-Rule" id="MF_01463"/>
    </source>
</evidence>
<keyword evidence="4 9" id="KW-0812">Transmembrane</keyword>
<evidence type="ECO:0000256" key="7">
    <source>
        <dbReference type="ARBA" id="ARBA00023010"/>
    </source>
</evidence>
<dbReference type="GO" id="GO:0043952">
    <property type="term" value="P:protein transport by the Sec complex"/>
    <property type="evidence" value="ECO:0007669"/>
    <property type="project" value="UniProtKB-UniRule"/>
</dbReference>
<keyword evidence="3 9" id="KW-1003">Cell membrane</keyword>
<evidence type="ECO:0000256" key="2">
    <source>
        <dbReference type="ARBA" id="ARBA00022448"/>
    </source>
</evidence>
<dbReference type="Pfam" id="PF02355">
    <property type="entry name" value="SecD_SecF_C"/>
    <property type="match status" value="1"/>
</dbReference>
<keyword evidence="6 9" id="KW-1133">Transmembrane helix</keyword>
<dbReference type="Pfam" id="PF22599">
    <property type="entry name" value="SecDF_P1_head"/>
    <property type="match status" value="1"/>
</dbReference>
<keyword evidence="8 9" id="KW-0472">Membrane</keyword>
<organism evidence="13 14">
    <name type="scientific">Candidatus Schekmanbacteria bacterium RBG_16_38_10</name>
    <dbReference type="NCBI Taxonomy" id="1817879"/>
    <lineage>
        <taxon>Bacteria</taxon>
        <taxon>Candidatus Schekmaniibacteriota</taxon>
    </lineage>
</organism>
<dbReference type="PANTHER" id="PTHR30081:SF1">
    <property type="entry name" value="PROTEIN TRANSLOCASE SUBUNIT SECD"/>
    <property type="match status" value="1"/>
</dbReference>
<dbReference type="HAMAP" id="MF_01463_B">
    <property type="entry name" value="SecD_B"/>
    <property type="match status" value="1"/>
</dbReference>
<comment type="subunit">
    <text evidence="9">Forms a complex with SecF. Part of the essential Sec protein translocation apparatus which comprises SecA, SecYEG and auxiliary proteins SecDF. Other proteins may also be involved.</text>
</comment>
<dbReference type="NCBIfam" id="TIGR01129">
    <property type="entry name" value="secD"/>
    <property type="match status" value="1"/>
</dbReference>
<evidence type="ECO:0000259" key="11">
    <source>
        <dbReference type="Pfam" id="PF21760"/>
    </source>
</evidence>
<dbReference type="Pfam" id="PF07549">
    <property type="entry name" value="Sec_GG"/>
    <property type="match status" value="1"/>
</dbReference>
<evidence type="ECO:0000256" key="5">
    <source>
        <dbReference type="ARBA" id="ARBA00022927"/>
    </source>
</evidence>
<dbReference type="GO" id="GO:0005886">
    <property type="term" value="C:plasma membrane"/>
    <property type="evidence" value="ECO:0007669"/>
    <property type="project" value="UniProtKB-SubCell"/>
</dbReference>
<accession>A0A1F7RQV5</accession>
<dbReference type="InterPro" id="IPR001036">
    <property type="entry name" value="Acrflvin-R"/>
</dbReference>
<dbReference type="AlphaFoldDB" id="A0A1F7RQV5"/>
<keyword evidence="5 9" id="KW-0653">Protein transport</keyword>
<protein>
    <recommendedName>
        <fullName evidence="9">Protein translocase subunit SecD</fullName>
    </recommendedName>
</protein>
<feature type="domain" description="Protein export membrane protein SecD/SecF C-terminal" evidence="10">
    <location>
        <begin position="334"/>
        <end position="500"/>
    </location>
</feature>
<dbReference type="InterPro" id="IPR048634">
    <property type="entry name" value="SecD_SecF_C"/>
</dbReference>
<dbReference type="Pfam" id="PF21760">
    <property type="entry name" value="SecD_1st"/>
    <property type="match status" value="1"/>
</dbReference>
<evidence type="ECO:0000256" key="8">
    <source>
        <dbReference type="ARBA" id="ARBA00023136"/>
    </source>
</evidence>
<keyword evidence="2 9" id="KW-0813">Transport</keyword>
<feature type="domain" description="SecDF P1 head subdomain" evidence="12">
    <location>
        <begin position="233"/>
        <end position="333"/>
    </location>
</feature>
<comment type="similarity">
    <text evidence="9">Belongs to the SecD/SecF family. SecD subfamily.</text>
</comment>
<dbReference type="GO" id="GO:0006605">
    <property type="term" value="P:protein targeting"/>
    <property type="evidence" value="ECO:0007669"/>
    <property type="project" value="UniProtKB-UniRule"/>
</dbReference>
<evidence type="ECO:0000256" key="3">
    <source>
        <dbReference type="ARBA" id="ARBA00022475"/>
    </source>
</evidence>
<proteinExistence type="inferred from homology"/>
<dbReference type="PANTHER" id="PTHR30081">
    <property type="entry name" value="PROTEIN-EXPORT MEMBRANE PROTEIN SEC"/>
    <property type="match status" value="1"/>
</dbReference>